<dbReference type="AlphaFoldDB" id="A0A5A7R2Y6"/>
<sequence length="113" mass="11880">MKASFQPGFGSEIESAREASRRSAASSPSPSAGNWVAGGSGPVVRFLIVGLVSGLLGGSKIGSEIIVAVVVLAVVGADVAAEVVEFRVRVRMAARCRERRRAQTRRLMLVTKL</sequence>
<accession>A0A5A7R2Y6</accession>
<comment type="caution">
    <text evidence="2">The sequence shown here is derived from an EMBL/GenBank/DDBJ whole genome shotgun (WGS) entry which is preliminary data.</text>
</comment>
<name>A0A5A7R2Y6_STRAF</name>
<proteinExistence type="predicted"/>
<dbReference type="EMBL" id="BKCP01009848">
    <property type="protein sequence ID" value="GER51692.1"/>
    <property type="molecule type" value="Genomic_DNA"/>
</dbReference>
<organism evidence="2 3">
    <name type="scientific">Striga asiatica</name>
    <name type="common">Asiatic witchweed</name>
    <name type="synonym">Buchnera asiatica</name>
    <dbReference type="NCBI Taxonomy" id="4170"/>
    <lineage>
        <taxon>Eukaryota</taxon>
        <taxon>Viridiplantae</taxon>
        <taxon>Streptophyta</taxon>
        <taxon>Embryophyta</taxon>
        <taxon>Tracheophyta</taxon>
        <taxon>Spermatophyta</taxon>
        <taxon>Magnoliopsida</taxon>
        <taxon>eudicotyledons</taxon>
        <taxon>Gunneridae</taxon>
        <taxon>Pentapetalae</taxon>
        <taxon>asterids</taxon>
        <taxon>lamiids</taxon>
        <taxon>Lamiales</taxon>
        <taxon>Orobanchaceae</taxon>
        <taxon>Buchnereae</taxon>
        <taxon>Striga</taxon>
    </lineage>
</organism>
<evidence type="ECO:0000313" key="3">
    <source>
        <dbReference type="Proteomes" id="UP000325081"/>
    </source>
</evidence>
<evidence type="ECO:0000256" key="1">
    <source>
        <dbReference type="SAM" id="MobiDB-lite"/>
    </source>
</evidence>
<evidence type="ECO:0000313" key="2">
    <source>
        <dbReference type="EMBL" id="GER51692.1"/>
    </source>
</evidence>
<feature type="compositionally biased region" description="Low complexity" evidence="1">
    <location>
        <begin position="22"/>
        <end position="32"/>
    </location>
</feature>
<keyword evidence="3" id="KW-1185">Reference proteome</keyword>
<gene>
    <name evidence="2" type="ORF">STAS_29097</name>
</gene>
<reference evidence="3" key="1">
    <citation type="journal article" date="2019" name="Curr. Biol.">
        <title>Genome Sequence of Striga asiatica Provides Insight into the Evolution of Plant Parasitism.</title>
        <authorList>
            <person name="Yoshida S."/>
            <person name="Kim S."/>
            <person name="Wafula E.K."/>
            <person name="Tanskanen J."/>
            <person name="Kim Y.M."/>
            <person name="Honaas L."/>
            <person name="Yang Z."/>
            <person name="Spallek T."/>
            <person name="Conn C.E."/>
            <person name="Ichihashi Y."/>
            <person name="Cheong K."/>
            <person name="Cui S."/>
            <person name="Der J.P."/>
            <person name="Gundlach H."/>
            <person name="Jiao Y."/>
            <person name="Hori C."/>
            <person name="Ishida J.K."/>
            <person name="Kasahara H."/>
            <person name="Kiba T."/>
            <person name="Kim M.S."/>
            <person name="Koo N."/>
            <person name="Laohavisit A."/>
            <person name="Lee Y.H."/>
            <person name="Lumba S."/>
            <person name="McCourt P."/>
            <person name="Mortimer J.C."/>
            <person name="Mutuku J.M."/>
            <person name="Nomura T."/>
            <person name="Sasaki-Sekimoto Y."/>
            <person name="Seto Y."/>
            <person name="Wang Y."/>
            <person name="Wakatake T."/>
            <person name="Sakakibara H."/>
            <person name="Demura T."/>
            <person name="Yamaguchi S."/>
            <person name="Yoneyama K."/>
            <person name="Manabe R.I."/>
            <person name="Nelson D.C."/>
            <person name="Schulman A.H."/>
            <person name="Timko M.P."/>
            <person name="dePamphilis C.W."/>
            <person name="Choi D."/>
            <person name="Shirasu K."/>
        </authorList>
    </citation>
    <scope>NUCLEOTIDE SEQUENCE [LARGE SCALE GENOMIC DNA]</scope>
    <source>
        <strain evidence="3">cv. UVA1</strain>
    </source>
</reference>
<protein>
    <submittedName>
        <fullName evidence="2">Light-independent protochlorophyllide reductase subunit N</fullName>
    </submittedName>
</protein>
<feature type="region of interest" description="Disordered" evidence="1">
    <location>
        <begin position="1"/>
        <end position="35"/>
    </location>
</feature>
<dbReference type="Proteomes" id="UP000325081">
    <property type="component" value="Unassembled WGS sequence"/>
</dbReference>